<keyword evidence="2" id="KW-1185">Reference proteome</keyword>
<protein>
    <submittedName>
        <fullName evidence="1">Uncharacterized protein</fullName>
    </submittedName>
</protein>
<dbReference type="RefSeq" id="WP_049833863.1">
    <property type="nucleotide sequence ID" value="NZ_CP012160.1"/>
</dbReference>
<sequence length="144" mass="16211">MRALIALLVFANPAWAECSSDQHTFMACSFANGKYVEVCLEEEYVRYRYGQLGQSPELHLALPYGEGADLVEWPGIGRTIWEAVRMTNEDVVYEVYGGFDKVEAVEWDPETETSPVFGGIYIENLQGDLLAHLECTPGTVDYEF</sequence>
<evidence type="ECO:0000313" key="2">
    <source>
        <dbReference type="Proteomes" id="UP000067444"/>
    </source>
</evidence>
<name>A0A0K0Y3M0_9RHOB</name>
<dbReference type="PATRIC" id="fig|1458307.3.peg.931"/>
<reference evidence="1 2" key="1">
    <citation type="journal article" date="2015" name="Genome Announc.">
        <title>Closed Genome Sequence of Octadecabacter temperatus SB1, the First Mesophilic Species of the Genus Octadecabacter.</title>
        <authorList>
            <person name="Voget S."/>
            <person name="Billerbeck S."/>
            <person name="Simon M."/>
            <person name="Daniel R."/>
        </authorList>
    </citation>
    <scope>NUCLEOTIDE SEQUENCE [LARGE SCALE GENOMIC DNA]</scope>
    <source>
        <strain evidence="1 2">SB1</strain>
    </source>
</reference>
<accession>A0A0K0Y3M0</accession>
<proteinExistence type="predicted"/>
<dbReference type="EMBL" id="CP012160">
    <property type="protein sequence ID" value="AKS45477.1"/>
    <property type="molecule type" value="Genomic_DNA"/>
</dbReference>
<dbReference type="Proteomes" id="UP000067444">
    <property type="component" value="Chromosome"/>
</dbReference>
<gene>
    <name evidence="1" type="ORF">OSB_09180</name>
</gene>
<dbReference type="AlphaFoldDB" id="A0A0K0Y3M0"/>
<evidence type="ECO:0000313" key="1">
    <source>
        <dbReference type="EMBL" id="AKS45477.1"/>
    </source>
</evidence>
<dbReference type="STRING" id="1458307.OSB_09180"/>
<dbReference type="KEGG" id="otm:OSB_09180"/>
<organism evidence="1 2">
    <name type="scientific">Octadecabacter temperatus</name>
    <dbReference type="NCBI Taxonomy" id="1458307"/>
    <lineage>
        <taxon>Bacteria</taxon>
        <taxon>Pseudomonadati</taxon>
        <taxon>Pseudomonadota</taxon>
        <taxon>Alphaproteobacteria</taxon>
        <taxon>Rhodobacterales</taxon>
        <taxon>Roseobacteraceae</taxon>
        <taxon>Octadecabacter</taxon>
    </lineage>
</organism>
<dbReference type="OrthoDB" id="7426224at2"/>